<dbReference type="PROSITE" id="PS00622">
    <property type="entry name" value="HTH_LUXR_1"/>
    <property type="match status" value="1"/>
</dbReference>
<dbReference type="PANTHER" id="PTHR45566">
    <property type="entry name" value="HTH-TYPE TRANSCRIPTIONAL REGULATOR YHJB-RELATED"/>
    <property type="match status" value="1"/>
</dbReference>
<feature type="domain" description="HTH luxR-type" evidence="3">
    <location>
        <begin position="140"/>
        <end position="205"/>
    </location>
</feature>
<sequence length="208" mass="22174">MSNALVIDDHPLVARGIAGYLSAGCGYAPVELAFDRAQAAACLRRAPAPALVVLDFWLGQRPAVDLLQHVASHHPETRILVLSGDEDAKIMLQAQALGAHGFIKKSDPPAVFAEAVRALAQRRSWFPLLACGDGSSATAPPLATHGLTARQAQVLGMMLRGESNKRIAEALCLSEPTVKEHVSAILRRFDVSSRAQVLALFSGQLGQR</sequence>
<name>A0A484NVK2_9ZZZZ</name>
<dbReference type="GO" id="GO:0003677">
    <property type="term" value="F:DNA binding"/>
    <property type="evidence" value="ECO:0007669"/>
    <property type="project" value="UniProtKB-KW"/>
</dbReference>
<dbReference type="InterPro" id="IPR058245">
    <property type="entry name" value="NreC/VraR/RcsB-like_REC"/>
</dbReference>
<dbReference type="SMART" id="SM00421">
    <property type="entry name" value="HTH_LUXR"/>
    <property type="match status" value="1"/>
</dbReference>
<feature type="domain" description="Response regulatory" evidence="4">
    <location>
        <begin position="3"/>
        <end position="120"/>
    </location>
</feature>
<dbReference type="InterPro" id="IPR036388">
    <property type="entry name" value="WH-like_DNA-bd_sf"/>
</dbReference>
<dbReference type="SUPFAM" id="SSF52172">
    <property type="entry name" value="CheY-like"/>
    <property type="match status" value="1"/>
</dbReference>
<proteinExistence type="predicted"/>
<dbReference type="InterPro" id="IPR011006">
    <property type="entry name" value="CheY-like_superfamily"/>
</dbReference>
<accession>A0A484NVK2</accession>
<dbReference type="PROSITE" id="PS50110">
    <property type="entry name" value="RESPONSE_REGULATORY"/>
    <property type="match status" value="1"/>
</dbReference>
<dbReference type="PRINTS" id="PR00038">
    <property type="entry name" value="HTHLUXR"/>
</dbReference>
<evidence type="ECO:0000259" key="3">
    <source>
        <dbReference type="PROSITE" id="PS50043"/>
    </source>
</evidence>
<dbReference type="EMBL" id="CAADHY010000009">
    <property type="protein sequence ID" value="VFR17355.1"/>
    <property type="molecule type" value="Genomic_DNA"/>
</dbReference>
<evidence type="ECO:0000259" key="4">
    <source>
        <dbReference type="PROSITE" id="PS50110"/>
    </source>
</evidence>
<dbReference type="InterPro" id="IPR016032">
    <property type="entry name" value="Sig_transdc_resp-reg_C-effctor"/>
</dbReference>
<dbReference type="GO" id="GO:0000160">
    <property type="term" value="P:phosphorelay signal transduction system"/>
    <property type="evidence" value="ECO:0007669"/>
    <property type="project" value="InterPro"/>
</dbReference>
<dbReference type="Gene3D" id="1.10.10.10">
    <property type="entry name" value="Winged helix-like DNA-binding domain superfamily/Winged helix DNA-binding domain"/>
    <property type="match status" value="1"/>
</dbReference>
<dbReference type="Pfam" id="PF00196">
    <property type="entry name" value="GerE"/>
    <property type="match status" value="1"/>
</dbReference>
<dbReference type="InterPro" id="IPR000792">
    <property type="entry name" value="Tscrpt_reg_LuxR_C"/>
</dbReference>
<evidence type="ECO:0000256" key="2">
    <source>
        <dbReference type="ARBA" id="ARBA00023125"/>
    </source>
</evidence>
<protein>
    <submittedName>
        <fullName evidence="5">Transcriptional regulator, LuxR family</fullName>
    </submittedName>
</protein>
<dbReference type="InterPro" id="IPR051015">
    <property type="entry name" value="EvgA-like"/>
</dbReference>
<evidence type="ECO:0000313" key="5">
    <source>
        <dbReference type="EMBL" id="VFR17355.1"/>
    </source>
</evidence>
<dbReference type="Pfam" id="PF00072">
    <property type="entry name" value="Response_reg"/>
    <property type="match status" value="1"/>
</dbReference>
<keyword evidence="2" id="KW-0238">DNA-binding</keyword>
<reference evidence="5" key="1">
    <citation type="submission" date="2019-03" db="EMBL/GenBank/DDBJ databases">
        <authorList>
            <person name="Danneels B."/>
        </authorList>
    </citation>
    <scope>NUCLEOTIDE SEQUENCE</scope>
</reference>
<dbReference type="Gene3D" id="3.40.50.2300">
    <property type="match status" value="1"/>
</dbReference>
<dbReference type="PROSITE" id="PS50043">
    <property type="entry name" value="HTH_LUXR_2"/>
    <property type="match status" value="1"/>
</dbReference>
<dbReference type="SMART" id="SM00448">
    <property type="entry name" value="REC"/>
    <property type="match status" value="1"/>
</dbReference>
<dbReference type="CDD" id="cd06170">
    <property type="entry name" value="LuxR_C_like"/>
    <property type="match status" value="1"/>
</dbReference>
<dbReference type="GO" id="GO:0006355">
    <property type="term" value="P:regulation of DNA-templated transcription"/>
    <property type="evidence" value="ECO:0007669"/>
    <property type="project" value="InterPro"/>
</dbReference>
<gene>
    <name evidence="5" type="ORF">AMP9_0213</name>
</gene>
<dbReference type="InterPro" id="IPR001789">
    <property type="entry name" value="Sig_transdc_resp-reg_receiver"/>
</dbReference>
<dbReference type="AlphaFoldDB" id="A0A484NVK2"/>
<organism evidence="5">
    <name type="scientific">plant metagenome</name>
    <dbReference type="NCBI Taxonomy" id="1297885"/>
    <lineage>
        <taxon>unclassified sequences</taxon>
        <taxon>metagenomes</taxon>
        <taxon>organismal metagenomes</taxon>
    </lineage>
</organism>
<keyword evidence="1" id="KW-0597">Phosphoprotein</keyword>
<dbReference type="SUPFAM" id="SSF46894">
    <property type="entry name" value="C-terminal effector domain of the bipartite response regulators"/>
    <property type="match status" value="1"/>
</dbReference>
<evidence type="ECO:0000256" key="1">
    <source>
        <dbReference type="ARBA" id="ARBA00022553"/>
    </source>
</evidence>
<dbReference type="CDD" id="cd17535">
    <property type="entry name" value="REC_NarL-like"/>
    <property type="match status" value="1"/>
</dbReference>
<dbReference type="PANTHER" id="PTHR45566:SF2">
    <property type="entry name" value="NARL SUBFAMILY"/>
    <property type="match status" value="1"/>
</dbReference>